<keyword evidence="3" id="KW-1185">Reference proteome</keyword>
<dbReference type="RefSeq" id="WP_341373645.1">
    <property type="nucleotide sequence ID" value="NZ_JBBUTF010000006.1"/>
</dbReference>
<comment type="caution">
    <text evidence="2">The sequence shown here is derived from an EMBL/GenBank/DDBJ whole genome shotgun (WGS) entry which is preliminary data.</text>
</comment>
<dbReference type="EMBL" id="JBBUTF010000006">
    <property type="protein sequence ID" value="MEK8025859.1"/>
    <property type="molecule type" value="Genomic_DNA"/>
</dbReference>
<dbReference type="GO" id="GO:0004497">
    <property type="term" value="F:monooxygenase activity"/>
    <property type="evidence" value="ECO:0007669"/>
    <property type="project" value="UniProtKB-KW"/>
</dbReference>
<evidence type="ECO:0000313" key="3">
    <source>
        <dbReference type="Proteomes" id="UP001368500"/>
    </source>
</evidence>
<sequence>MYIRCAFFHGRAKPGQEQAFTDYVRERLVPLWTQFPGAQEVRVLRQVEADVADPHYEMVLAVRYPDQAAIDRALASPVRAESREVTRGLLELYDGTVFHTVFKADEYPLAGGA</sequence>
<dbReference type="InterPro" id="IPR011008">
    <property type="entry name" value="Dimeric_a/b-barrel"/>
</dbReference>
<gene>
    <name evidence="2" type="ORF">AACH11_07790</name>
</gene>
<keyword evidence="2" id="KW-0560">Oxidoreductase</keyword>
<dbReference type="InterPro" id="IPR007138">
    <property type="entry name" value="ABM_dom"/>
</dbReference>
<name>A0ABU9B9N3_9BURK</name>
<dbReference type="Proteomes" id="UP001368500">
    <property type="component" value="Unassembled WGS sequence"/>
</dbReference>
<evidence type="ECO:0000259" key="1">
    <source>
        <dbReference type="Pfam" id="PF03992"/>
    </source>
</evidence>
<dbReference type="Gene3D" id="3.30.70.100">
    <property type="match status" value="1"/>
</dbReference>
<evidence type="ECO:0000313" key="2">
    <source>
        <dbReference type="EMBL" id="MEK8025859.1"/>
    </source>
</evidence>
<dbReference type="Pfam" id="PF03992">
    <property type="entry name" value="ABM"/>
    <property type="match status" value="1"/>
</dbReference>
<dbReference type="SUPFAM" id="SSF54909">
    <property type="entry name" value="Dimeric alpha+beta barrel"/>
    <property type="match status" value="1"/>
</dbReference>
<keyword evidence="2" id="KW-0503">Monooxygenase</keyword>
<organism evidence="2 3">
    <name type="scientific">Pseudaquabacterium rugosum</name>
    <dbReference type="NCBI Taxonomy" id="2984194"/>
    <lineage>
        <taxon>Bacteria</taxon>
        <taxon>Pseudomonadati</taxon>
        <taxon>Pseudomonadota</taxon>
        <taxon>Betaproteobacteria</taxon>
        <taxon>Burkholderiales</taxon>
        <taxon>Sphaerotilaceae</taxon>
        <taxon>Pseudaquabacterium</taxon>
    </lineage>
</organism>
<protein>
    <submittedName>
        <fullName evidence="2">Antibiotic biosynthesis monooxygenase</fullName>
    </submittedName>
</protein>
<feature type="domain" description="ABM" evidence="1">
    <location>
        <begin position="11"/>
        <end position="78"/>
    </location>
</feature>
<accession>A0ABU9B9N3</accession>
<reference evidence="2 3" key="1">
    <citation type="submission" date="2024-04" db="EMBL/GenBank/DDBJ databases">
        <title>Novel species of the genus Ideonella isolated from streams.</title>
        <authorList>
            <person name="Lu H."/>
        </authorList>
    </citation>
    <scope>NUCLEOTIDE SEQUENCE [LARGE SCALE GENOMIC DNA]</scope>
    <source>
        <strain evidence="2 3">BYS139W</strain>
    </source>
</reference>
<proteinExistence type="predicted"/>